<reference evidence="2 3" key="1">
    <citation type="journal article" date="2024" name="J Genomics">
        <title>Draft genome sequencing and assembly of Favolaschia claudopus CIRM-BRFM 2984 isolated from oak limbs.</title>
        <authorList>
            <person name="Navarro D."/>
            <person name="Drula E."/>
            <person name="Chaduli D."/>
            <person name="Cazenave R."/>
            <person name="Ahrendt S."/>
            <person name="Wang J."/>
            <person name="Lipzen A."/>
            <person name="Daum C."/>
            <person name="Barry K."/>
            <person name="Grigoriev I.V."/>
            <person name="Favel A."/>
            <person name="Rosso M.N."/>
            <person name="Martin F."/>
        </authorList>
    </citation>
    <scope>NUCLEOTIDE SEQUENCE [LARGE SCALE GENOMIC DNA]</scope>
    <source>
        <strain evidence="2 3">CIRM-BRFM 2984</strain>
    </source>
</reference>
<dbReference type="SUPFAM" id="SSF48403">
    <property type="entry name" value="Ankyrin repeat"/>
    <property type="match status" value="1"/>
</dbReference>
<dbReference type="SMART" id="SM00248">
    <property type="entry name" value="ANK"/>
    <property type="match status" value="3"/>
</dbReference>
<keyword evidence="3" id="KW-1185">Reference proteome</keyword>
<keyword evidence="1" id="KW-0040">ANK repeat</keyword>
<sequence>MPSILLAHASHQLAFRPLATLDELSFQFWLRAPPEYSDASPHRPRHSSVDKSAPHQPNFFDGFTVRVNSTHSDMAPNCWSECIDAYLPSTPPDSSERSRSPHHSGACLQLRSARAVNESNALTLTKFLSPPYSVDPGKDASYPHPTLLPIAASLGDVEMMQLLLDAGANPDVEHCSSAGGWQSQPIDSIIDLYNSEGGFDLEMLKLLLDYGADANTLWLRVCFVGDLNAMKLLYEHGADIEYTYSNTPGLTPLHAAATGRNFPAVKYLLEQGADVTVIMEWGPPPWFRLDLLFRAMKLRCWKYTGFPRRYYNDIKWEGLPMDAETKGLMAILLAYGISKEVTMETIREHFPLLISEADNTEEEFLATVTKMIEEAEEAIPLVMGTYVRPLDADQSSFVEALTSLSASNRRH</sequence>
<evidence type="ECO:0000256" key="1">
    <source>
        <dbReference type="PROSITE-ProRule" id="PRU00023"/>
    </source>
</evidence>
<dbReference type="PROSITE" id="PS50297">
    <property type="entry name" value="ANK_REP_REGION"/>
    <property type="match status" value="1"/>
</dbReference>
<name>A0AAW0BG45_9AGAR</name>
<dbReference type="Proteomes" id="UP001362999">
    <property type="component" value="Unassembled WGS sequence"/>
</dbReference>
<dbReference type="InterPro" id="IPR051616">
    <property type="entry name" value="Cul2-RING_E3_ligase_SR"/>
</dbReference>
<dbReference type="PROSITE" id="PS50088">
    <property type="entry name" value="ANK_REPEAT"/>
    <property type="match status" value="2"/>
</dbReference>
<comment type="caution">
    <text evidence="2">The sequence shown here is derived from an EMBL/GenBank/DDBJ whole genome shotgun (WGS) entry which is preliminary data.</text>
</comment>
<gene>
    <name evidence="2" type="ORF">R3P38DRAFT_1052557</name>
</gene>
<accession>A0AAW0BG45</accession>
<dbReference type="Pfam" id="PF00023">
    <property type="entry name" value="Ank"/>
    <property type="match status" value="1"/>
</dbReference>
<dbReference type="PANTHER" id="PTHR46224:SF64">
    <property type="entry name" value="IQ MOTIF AND ANKYRIN REPEAT DOMAIN-CONTAINING PROTEIN 1"/>
    <property type="match status" value="1"/>
</dbReference>
<feature type="repeat" description="ANK" evidence="1">
    <location>
        <begin position="248"/>
        <end position="280"/>
    </location>
</feature>
<feature type="repeat" description="ANK" evidence="1">
    <location>
        <begin position="143"/>
        <end position="175"/>
    </location>
</feature>
<protein>
    <submittedName>
        <fullName evidence="2">Ankyrin repeat-containing domain protein</fullName>
    </submittedName>
</protein>
<dbReference type="InterPro" id="IPR002110">
    <property type="entry name" value="Ankyrin_rpt"/>
</dbReference>
<evidence type="ECO:0000313" key="2">
    <source>
        <dbReference type="EMBL" id="KAK7024840.1"/>
    </source>
</evidence>
<dbReference type="PANTHER" id="PTHR46224">
    <property type="entry name" value="ANKYRIN REPEAT FAMILY PROTEIN"/>
    <property type="match status" value="1"/>
</dbReference>
<dbReference type="AlphaFoldDB" id="A0AAW0BG45"/>
<evidence type="ECO:0000313" key="3">
    <source>
        <dbReference type="Proteomes" id="UP001362999"/>
    </source>
</evidence>
<dbReference type="EMBL" id="JAWWNJ010000034">
    <property type="protein sequence ID" value="KAK7024840.1"/>
    <property type="molecule type" value="Genomic_DNA"/>
</dbReference>
<dbReference type="Gene3D" id="1.25.40.20">
    <property type="entry name" value="Ankyrin repeat-containing domain"/>
    <property type="match status" value="1"/>
</dbReference>
<organism evidence="2 3">
    <name type="scientific">Favolaschia claudopus</name>
    <dbReference type="NCBI Taxonomy" id="2862362"/>
    <lineage>
        <taxon>Eukaryota</taxon>
        <taxon>Fungi</taxon>
        <taxon>Dikarya</taxon>
        <taxon>Basidiomycota</taxon>
        <taxon>Agaricomycotina</taxon>
        <taxon>Agaricomycetes</taxon>
        <taxon>Agaricomycetidae</taxon>
        <taxon>Agaricales</taxon>
        <taxon>Marasmiineae</taxon>
        <taxon>Mycenaceae</taxon>
        <taxon>Favolaschia</taxon>
    </lineage>
</organism>
<dbReference type="InterPro" id="IPR036770">
    <property type="entry name" value="Ankyrin_rpt-contain_sf"/>
</dbReference>
<proteinExistence type="predicted"/>
<dbReference type="Pfam" id="PF12796">
    <property type="entry name" value="Ank_2"/>
    <property type="match status" value="1"/>
</dbReference>